<dbReference type="AlphaFoldDB" id="A0A9P6LW50"/>
<keyword evidence="1" id="KW-0175">Coiled coil</keyword>
<feature type="coiled-coil region" evidence="1">
    <location>
        <begin position="8"/>
        <end position="42"/>
    </location>
</feature>
<sequence>MNQEHTRRRDSENDIAKANLQIQEINSKRKELQLEYDLMIARERTKQSGFELEIETL</sequence>
<dbReference type="EMBL" id="JAAAHW010007758">
    <property type="protein sequence ID" value="KAF9946444.1"/>
    <property type="molecule type" value="Genomic_DNA"/>
</dbReference>
<evidence type="ECO:0000313" key="2">
    <source>
        <dbReference type="EMBL" id="KAF9946444.1"/>
    </source>
</evidence>
<organism evidence="2 3">
    <name type="scientific">Modicella reniformis</name>
    <dbReference type="NCBI Taxonomy" id="1440133"/>
    <lineage>
        <taxon>Eukaryota</taxon>
        <taxon>Fungi</taxon>
        <taxon>Fungi incertae sedis</taxon>
        <taxon>Mucoromycota</taxon>
        <taxon>Mortierellomycotina</taxon>
        <taxon>Mortierellomycetes</taxon>
        <taxon>Mortierellales</taxon>
        <taxon>Mortierellaceae</taxon>
        <taxon>Modicella</taxon>
    </lineage>
</organism>
<dbReference type="Proteomes" id="UP000749646">
    <property type="component" value="Unassembled WGS sequence"/>
</dbReference>
<evidence type="ECO:0000256" key="1">
    <source>
        <dbReference type="SAM" id="Coils"/>
    </source>
</evidence>
<reference evidence="2" key="1">
    <citation type="journal article" date="2020" name="Fungal Divers.">
        <title>Resolving the Mortierellaceae phylogeny through synthesis of multi-gene phylogenetics and phylogenomics.</title>
        <authorList>
            <person name="Vandepol N."/>
            <person name="Liber J."/>
            <person name="Desiro A."/>
            <person name="Na H."/>
            <person name="Kennedy M."/>
            <person name="Barry K."/>
            <person name="Grigoriev I.V."/>
            <person name="Miller A.N."/>
            <person name="O'Donnell K."/>
            <person name="Stajich J.E."/>
            <person name="Bonito G."/>
        </authorList>
    </citation>
    <scope>NUCLEOTIDE SEQUENCE</scope>
    <source>
        <strain evidence="2">MES-2147</strain>
    </source>
</reference>
<keyword evidence="3" id="KW-1185">Reference proteome</keyword>
<feature type="non-terminal residue" evidence="2">
    <location>
        <position position="57"/>
    </location>
</feature>
<protein>
    <submittedName>
        <fullName evidence="2">Uncharacterized protein</fullName>
    </submittedName>
</protein>
<comment type="caution">
    <text evidence="2">The sequence shown here is derived from an EMBL/GenBank/DDBJ whole genome shotgun (WGS) entry which is preliminary data.</text>
</comment>
<name>A0A9P6LW50_9FUNG</name>
<gene>
    <name evidence="2" type="ORF">BGZ65_009706</name>
</gene>
<proteinExistence type="predicted"/>
<accession>A0A9P6LW50</accession>
<evidence type="ECO:0000313" key="3">
    <source>
        <dbReference type="Proteomes" id="UP000749646"/>
    </source>
</evidence>